<gene>
    <name evidence="1" type="ORF">K441DRAFT_373713</name>
</gene>
<protein>
    <submittedName>
        <fullName evidence="1">Uncharacterized protein</fullName>
    </submittedName>
</protein>
<sequence length="112" mass="12234">MVEEFSGQYTAAGRSHSGFSIQLRVLYCLGKQLTSKQASRRDFEASKQASKRRASKSGNQASRGVFCLLACLSASLCSVLKSMRVLRDPERATSCGISRKWPATLAGWRVSA</sequence>
<evidence type="ECO:0000313" key="1">
    <source>
        <dbReference type="EMBL" id="OCK87196.1"/>
    </source>
</evidence>
<dbReference type="Proteomes" id="UP000250078">
    <property type="component" value="Unassembled WGS sequence"/>
</dbReference>
<keyword evidence="2" id="KW-1185">Reference proteome</keyword>
<dbReference type="EMBL" id="KV748265">
    <property type="protein sequence ID" value="OCK87196.1"/>
    <property type="molecule type" value="Genomic_DNA"/>
</dbReference>
<reference evidence="1 2" key="1">
    <citation type="journal article" date="2016" name="Nat. Commun.">
        <title>Ectomycorrhizal ecology is imprinted in the genome of the dominant symbiotic fungus Cenococcum geophilum.</title>
        <authorList>
            <consortium name="DOE Joint Genome Institute"/>
            <person name="Peter M."/>
            <person name="Kohler A."/>
            <person name="Ohm R.A."/>
            <person name="Kuo A."/>
            <person name="Krutzmann J."/>
            <person name="Morin E."/>
            <person name="Arend M."/>
            <person name="Barry K.W."/>
            <person name="Binder M."/>
            <person name="Choi C."/>
            <person name="Clum A."/>
            <person name="Copeland A."/>
            <person name="Grisel N."/>
            <person name="Haridas S."/>
            <person name="Kipfer T."/>
            <person name="LaButti K."/>
            <person name="Lindquist E."/>
            <person name="Lipzen A."/>
            <person name="Maire R."/>
            <person name="Meier B."/>
            <person name="Mihaltcheva S."/>
            <person name="Molinier V."/>
            <person name="Murat C."/>
            <person name="Poggeler S."/>
            <person name="Quandt C.A."/>
            <person name="Sperisen C."/>
            <person name="Tritt A."/>
            <person name="Tisserant E."/>
            <person name="Crous P.W."/>
            <person name="Henrissat B."/>
            <person name="Nehls U."/>
            <person name="Egli S."/>
            <person name="Spatafora J.W."/>
            <person name="Grigoriev I.V."/>
            <person name="Martin F.M."/>
        </authorList>
    </citation>
    <scope>NUCLEOTIDE SEQUENCE [LARGE SCALE GENOMIC DNA]</scope>
    <source>
        <strain evidence="1 2">1.58</strain>
    </source>
</reference>
<proteinExistence type="predicted"/>
<organism evidence="1 2">
    <name type="scientific">Cenococcum geophilum 1.58</name>
    <dbReference type="NCBI Taxonomy" id="794803"/>
    <lineage>
        <taxon>Eukaryota</taxon>
        <taxon>Fungi</taxon>
        <taxon>Dikarya</taxon>
        <taxon>Ascomycota</taxon>
        <taxon>Pezizomycotina</taxon>
        <taxon>Dothideomycetes</taxon>
        <taxon>Pleosporomycetidae</taxon>
        <taxon>Gloniales</taxon>
        <taxon>Gloniaceae</taxon>
        <taxon>Cenococcum</taxon>
    </lineage>
</organism>
<accession>A0ACC8ELR4</accession>
<name>A0ACC8ELR4_9PEZI</name>
<evidence type="ECO:0000313" key="2">
    <source>
        <dbReference type="Proteomes" id="UP000250078"/>
    </source>
</evidence>